<dbReference type="PANTHER" id="PTHR15160">
    <property type="entry name" value="VON HIPPEL-LINDAU PROTEIN"/>
    <property type="match status" value="1"/>
</dbReference>
<organism evidence="2">
    <name type="scientific">marine metagenome</name>
    <dbReference type="NCBI Taxonomy" id="408172"/>
    <lineage>
        <taxon>unclassified sequences</taxon>
        <taxon>metagenomes</taxon>
        <taxon>ecological metagenomes</taxon>
    </lineage>
</organism>
<gene>
    <name evidence="2" type="ORF">METZ01_LOCUS41528</name>
</gene>
<accession>A0A381RBT1</accession>
<proteinExistence type="predicted"/>
<name>A0A381RBT1_9ZZZZ</name>
<dbReference type="PROSITE" id="PS51658">
    <property type="entry name" value="BFN"/>
    <property type="match status" value="1"/>
</dbReference>
<dbReference type="PANTHER" id="PTHR15160:SF1">
    <property type="entry name" value="VON HIPPEL-LINDAU DISEASE TUMOR SUPPRESSOR"/>
    <property type="match status" value="1"/>
</dbReference>
<evidence type="ECO:0000313" key="2">
    <source>
        <dbReference type="EMBL" id="SUZ88674.1"/>
    </source>
</evidence>
<feature type="domain" description="BFN" evidence="1">
    <location>
        <begin position="3"/>
        <end position="136"/>
    </location>
</feature>
<dbReference type="InterPro" id="IPR036104">
    <property type="entry name" value="BFN_sf"/>
</dbReference>
<protein>
    <recommendedName>
        <fullName evidence="1">BFN domain-containing protein</fullName>
    </recommendedName>
</protein>
<dbReference type="EMBL" id="UINC01001782">
    <property type="protein sequence ID" value="SUZ88674.1"/>
    <property type="molecule type" value="Genomic_DNA"/>
</dbReference>
<dbReference type="SUPFAM" id="SSF103256">
    <property type="entry name" value="Hypothetical protein TM0160"/>
    <property type="match status" value="1"/>
</dbReference>
<dbReference type="GO" id="GO:0004518">
    <property type="term" value="F:nuclease activity"/>
    <property type="evidence" value="ECO:0007669"/>
    <property type="project" value="InterPro"/>
</dbReference>
<dbReference type="InterPro" id="IPR003729">
    <property type="entry name" value="Bi_nuclease_dom"/>
</dbReference>
<dbReference type="Pfam" id="PF02577">
    <property type="entry name" value="BFN_dom"/>
    <property type="match status" value="1"/>
</dbReference>
<reference evidence="2" key="1">
    <citation type="submission" date="2018-05" db="EMBL/GenBank/DDBJ databases">
        <authorList>
            <person name="Lanie J.A."/>
            <person name="Ng W.-L."/>
            <person name="Kazmierczak K.M."/>
            <person name="Andrzejewski T.M."/>
            <person name="Davidsen T.M."/>
            <person name="Wayne K.J."/>
            <person name="Tettelin H."/>
            <person name="Glass J.I."/>
            <person name="Rusch D."/>
            <person name="Podicherti R."/>
            <person name="Tsui H.-C.T."/>
            <person name="Winkler M.E."/>
        </authorList>
    </citation>
    <scope>NUCLEOTIDE SEQUENCE</scope>
</reference>
<evidence type="ECO:0000259" key="1">
    <source>
        <dbReference type="PROSITE" id="PS51658"/>
    </source>
</evidence>
<sequence>MDLIKLEIHGISYSENLSGAFALVLNESKGLRKLPVVIGGFEAQAIALALQKNIKTSRPLTHELFKGFADKFEIKLKKVIIHKLVDGVFFSNMVCEKDGDTVIIDSRTSDAIAMALRFNAPIFTYESILNEVGFESDFKYEKKIDFNEEDVFLNLEKNDDESLKEISYKSENIKLENMSLKKLNEMLDKSLAKEDYEFSAKIRDEIKSRKK</sequence>
<dbReference type="AlphaFoldDB" id="A0A381RBT1"/>
<dbReference type="Gene3D" id="3.10.690.10">
    <property type="entry name" value="Bifunctional nuclease domain"/>
    <property type="match status" value="1"/>
</dbReference>